<gene>
    <name evidence="1" type="ORF">C0V70_05915</name>
</gene>
<name>A0A2K9NQ71_BACTC</name>
<accession>A0A2K9NQ71</accession>
<dbReference type="Proteomes" id="UP000235584">
    <property type="component" value="Chromosome"/>
</dbReference>
<keyword evidence="2" id="KW-1185">Reference proteome</keyword>
<dbReference type="AlphaFoldDB" id="A0A2K9NQ71"/>
<dbReference type="KEGG" id="bsto:C0V70_05915"/>
<evidence type="ECO:0000313" key="2">
    <source>
        <dbReference type="Proteomes" id="UP000235584"/>
    </source>
</evidence>
<evidence type="ECO:0000313" key="1">
    <source>
        <dbReference type="EMBL" id="AUN97657.1"/>
    </source>
</evidence>
<reference evidence="1 2" key="1">
    <citation type="submission" date="2018-01" db="EMBL/GenBank/DDBJ databases">
        <title>Complete genome sequence of Bacteriovorax stolpii DSM12778.</title>
        <authorList>
            <person name="Tang B."/>
            <person name="Chang J."/>
        </authorList>
    </citation>
    <scope>NUCLEOTIDE SEQUENCE [LARGE SCALE GENOMIC DNA]</scope>
    <source>
        <strain evidence="1 2">DSM 12778</strain>
    </source>
</reference>
<dbReference type="RefSeq" id="WP_102242952.1">
    <property type="nucleotide sequence ID" value="NZ_CP025704.1"/>
</dbReference>
<organism evidence="1 2">
    <name type="scientific">Bacteriovorax stolpii</name>
    <name type="common">Bdellovibrio stolpii</name>
    <dbReference type="NCBI Taxonomy" id="960"/>
    <lineage>
        <taxon>Bacteria</taxon>
        <taxon>Pseudomonadati</taxon>
        <taxon>Bdellovibrionota</taxon>
        <taxon>Bacteriovoracia</taxon>
        <taxon>Bacteriovoracales</taxon>
        <taxon>Bacteriovoracaceae</taxon>
        <taxon>Bacteriovorax</taxon>
    </lineage>
</organism>
<sequence>MKTKIAIFICLLTFATVSFAHGMNKYGPNGGYVRMPGAFHTELVDKGTKIHVYLLDMSFKNPTVNNSAVKIIYKGASNTEYSCSKESDYFVCEKPSSALQGYKEISISAVRNNNKAIAATYNLPLKLDK</sequence>
<protein>
    <submittedName>
        <fullName evidence="1">Uncharacterized protein</fullName>
    </submittedName>
</protein>
<proteinExistence type="predicted"/>
<dbReference type="EMBL" id="CP025704">
    <property type="protein sequence ID" value="AUN97657.1"/>
    <property type="molecule type" value="Genomic_DNA"/>
</dbReference>